<dbReference type="OMA" id="ATPSPIW"/>
<dbReference type="GO" id="GO:0004029">
    <property type="term" value="F:aldehyde dehydrogenase (NAD+) activity"/>
    <property type="evidence" value="ECO:0007669"/>
    <property type="project" value="TreeGrafter"/>
</dbReference>
<evidence type="ECO:0000259" key="1">
    <source>
        <dbReference type="Pfam" id="PF13460"/>
    </source>
</evidence>
<protein>
    <recommendedName>
        <fullName evidence="1">NAD(P)-binding domain-containing protein</fullName>
    </recommendedName>
</protein>
<name>A0A0U5GHH0_ASPCI</name>
<dbReference type="GO" id="GO:0005737">
    <property type="term" value="C:cytoplasm"/>
    <property type="evidence" value="ECO:0007669"/>
    <property type="project" value="TreeGrafter"/>
</dbReference>
<dbReference type="STRING" id="454130.A0A0U5GHH0"/>
<dbReference type="EMBL" id="CDMC01000017">
    <property type="protein sequence ID" value="CEL10238.1"/>
    <property type="molecule type" value="Genomic_DNA"/>
</dbReference>
<dbReference type="PANTHER" id="PTHR48079:SF8">
    <property type="entry name" value="NAD(P)-BINDING DOMAIN-CONTAINING PROTEIN"/>
    <property type="match status" value="1"/>
</dbReference>
<accession>A0A0U5GHH0</accession>
<dbReference type="PANTHER" id="PTHR48079">
    <property type="entry name" value="PROTEIN YEEZ"/>
    <property type="match status" value="1"/>
</dbReference>
<evidence type="ECO:0000313" key="2">
    <source>
        <dbReference type="EMBL" id="CEL10238.1"/>
    </source>
</evidence>
<proteinExistence type="predicted"/>
<dbReference type="InterPro" id="IPR051783">
    <property type="entry name" value="NAD(P)-dependent_oxidoreduct"/>
</dbReference>
<gene>
    <name evidence="2" type="ORF">ASPCAL13362</name>
</gene>
<dbReference type="InterPro" id="IPR036291">
    <property type="entry name" value="NAD(P)-bd_dom_sf"/>
</dbReference>
<evidence type="ECO:0000313" key="3">
    <source>
        <dbReference type="Proteomes" id="UP000054771"/>
    </source>
</evidence>
<reference evidence="3" key="1">
    <citation type="journal article" date="2016" name="Genome Announc.">
        <title>Draft genome sequences of fungus Aspergillus calidoustus.</title>
        <authorList>
            <person name="Horn F."/>
            <person name="Linde J."/>
            <person name="Mattern D.J."/>
            <person name="Walther G."/>
            <person name="Guthke R."/>
            <person name="Scherlach K."/>
            <person name="Martin K."/>
            <person name="Brakhage A.A."/>
            <person name="Petzke L."/>
            <person name="Valiante V."/>
        </authorList>
    </citation>
    <scope>NUCLEOTIDE SEQUENCE [LARGE SCALE GENOMIC DNA]</scope>
    <source>
        <strain evidence="3">SF006504</strain>
    </source>
</reference>
<dbReference type="InterPro" id="IPR016040">
    <property type="entry name" value="NAD(P)-bd_dom"/>
</dbReference>
<dbReference type="SUPFAM" id="SSF51735">
    <property type="entry name" value="NAD(P)-binding Rossmann-fold domains"/>
    <property type="match status" value="1"/>
</dbReference>
<feature type="domain" description="NAD(P)-binding" evidence="1">
    <location>
        <begin position="11"/>
        <end position="85"/>
    </location>
</feature>
<keyword evidence="3" id="KW-1185">Reference proteome</keyword>
<dbReference type="AlphaFoldDB" id="A0A0U5GHH0"/>
<dbReference type="Proteomes" id="UP000054771">
    <property type="component" value="Unassembled WGS sequence"/>
</dbReference>
<dbReference type="OrthoDB" id="2130169at2759"/>
<organism evidence="2 3">
    <name type="scientific">Aspergillus calidoustus</name>
    <dbReference type="NCBI Taxonomy" id="454130"/>
    <lineage>
        <taxon>Eukaryota</taxon>
        <taxon>Fungi</taxon>
        <taxon>Dikarya</taxon>
        <taxon>Ascomycota</taxon>
        <taxon>Pezizomycotina</taxon>
        <taxon>Eurotiomycetes</taxon>
        <taxon>Eurotiomycetidae</taxon>
        <taxon>Eurotiales</taxon>
        <taxon>Aspergillaceae</taxon>
        <taxon>Aspergillus</taxon>
        <taxon>Aspergillus subgen. Nidulantes</taxon>
    </lineage>
</organism>
<dbReference type="Pfam" id="PF13460">
    <property type="entry name" value="NAD_binding_10"/>
    <property type="match status" value="1"/>
</dbReference>
<dbReference type="Gene3D" id="3.40.50.720">
    <property type="entry name" value="NAD(P)-binding Rossmann-like Domain"/>
    <property type="match status" value="1"/>
</dbReference>
<sequence>MAAVTRIFLTGASGYIGGEILHALQKASPNYHVSALVRDQAKGATITKAYPEMRIVLGDLDSVALVEEEATKTDVVIHAASSSHIKSVEAIARGLSRRDSPVPAHWIQISGASVLSISDIVQGRFGEGSDETFSDVDGADKLREIITQNANRRVVDHFIFNFTGPKTALVFPPIIYGQGQGPVSRRSVQIPELARVAIQTGTAIQVGKGQSTWSNVHVSDIGDIFVKLVEKAARGETDGLWNKDGLYFAGNTAVVSGDTFEEALAIADCEQSFKQISQKVAEAAKDLGLIESATVREVGHEEADKLSSHGAVLWGTNAQQNSQRARQLLGWEPRGKSLEEEIPETVRVEAERLGKL</sequence>